<organism evidence="1 2">
    <name type="scientific">Coprinopsis cinerea (strain Okayama-7 / 130 / ATCC MYA-4618 / FGSC 9003)</name>
    <name type="common">Inky cap fungus</name>
    <name type="synonym">Hormographiella aspergillata</name>
    <dbReference type="NCBI Taxonomy" id="240176"/>
    <lineage>
        <taxon>Eukaryota</taxon>
        <taxon>Fungi</taxon>
        <taxon>Dikarya</taxon>
        <taxon>Basidiomycota</taxon>
        <taxon>Agaricomycotina</taxon>
        <taxon>Agaricomycetes</taxon>
        <taxon>Agaricomycetidae</taxon>
        <taxon>Agaricales</taxon>
        <taxon>Agaricineae</taxon>
        <taxon>Psathyrellaceae</taxon>
        <taxon>Coprinopsis</taxon>
    </lineage>
</organism>
<dbReference type="KEGG" id="cci:CC1G_15531"/>
<evidence type="ECO:0000313" key="1">
    <source>
        <dbReference type="EMBL" id="EFI27496.1"/>
    </source>
</evidence>
<evidence type="ECO:0000313" key="2">
    <source>
        <dbReference type="Proteomes" id="UP000001861"/>
    </source>
</evidence>
<dbReference type="AlphaFoldDB" id="D6RN19"/>
<dbReference type="RefSeq" id="XP_002910990.1">
    <property type="nucleotide sequence ID" value="XM_002910944.1"/>
</dbReference>
<keyword evidence="2" id="KW-1185">Reference proteome</keyword>
<protein>
    <submittedName>
        <fullName evidence="1">Uncharacterized protein</fullName>
    </submittedName>
</protein>
<dbReference type="InParanoid" id="D6RN19"/>
<comment type="caution">
    <text evidence="1">The sequence shown here is derived from an EMBL/GenBank/DDBJ whole genome shotgun (WGS) entry which is preliminary data.</text>
</comment>
<gene>
    <name evidence="1" type="ORF">CC1G_15531</name>
</gene>
<name>D6RN19_COPC7</name>
<dbReference type="VEuPathDB" id="FungiDB:CC1G_15531"/>
<dbReference type="Proteomes" id="UP000001861">
    <property type="component" value="Unassembled WGS sequence"/>
</dbReference>
<dbReference type="HOGENOM" id="CLU_1835063_0_0_1"/>
<accession>D6RN19</accession>
<dbReference type="EMBL" id="AACS02000006">
    <property type="protein sequence ID" value="EFI27496.1"/>
    <property type="molecule type" value="Genomic_DNA"/>
</dbReference>
<dbReference type="GeneID" id="9378461"/>
<proteinExistence type="predicted"/>
<sequence length="140" mass="15283">MRDSTIRVQSFQLEIKYENLSAMPDLEDVAQPFNEFTASVDARIHQNSGHGDGDVSKSHIGALGCLSFQGAQLDLPLAPKSVPFAIAIPPLTRTRYAEKPPKPSENAEFRDLATKSVGTHSKCGGDVDVMDARVCWTIVR</sequence>
<reference evidence="1 2" key="1">
    <citation type="journal article" date="2010" name="Proc. Natl. Acad. Sci. U.S.A.">
        <title>Insights into evolution of multicellular fungi from the assembled chromosomes of the mushroom Coprinopsis cinerea (Coprinus cinereus).</title>
        <authorList>
            <person name="Stajich J.E."/>
            <person name="Wilke S.K."/>
            <person name="Ahren D."/>
            <person name="Au C.H."/>
            <person name="Birren B.W."/>
            <person name="Borodovsky M."/>
            <person name="Burns C."/>
            <person name="Canback B."/>
            <person name="Casselton L.A."/>
            <person name="Cheng C.K."/>
            <person name="Deng J."/>
            <person name="Dietrich F.S."/>
            <person name="Fargo D.C."/>
            <person name="Farman M.L."/>
            <person name="Gathman A.C."/>
            <person name="Goldberg J."/>
            <person name="Guigo R."/>
            <person name="Hoegger P.J."/>
            <person name="Hooker J.B."/>
            <person name="Huggins A."/>
            <person name="James T.Y."/>
            <person name="Kamada T."/>
            <person name="Kilaru S."/>
            <person name="Kodira C."/>
            <person name="Kues U."/>
            <person name="Kupfer D."/>
            <person name="Kwan H.S."/>
            <person name="Lomsadze A."/>
            <person name="Li W."/>
            <person name="Lilly W.W."/>
            <person name="Ma L.J."/>
            <person name="Mackey A.J."/>
            <person name="Manning G."/>
            <person name="Martin F."/>
            <person name="Muraguchi H."/>
            <person name="Natvig D.O."/>
            <person name="Palmerini H."/>
            <person name="Ramesh M.A."/>
            <person name="Rehmeyer C.J."/>
            <person name="Roe B.A."/>
            <person name="Shenoy N."/>
            <person name="Stanke M."/>
            <person name="Ter-Hovhannisyan V."/>
            <person name="Tunlid A."/>
            <person name="Velagapudi R."/>
            <person name="Vision T.J."/>
            <person name="Zeng Q."/>
            <person name="Zolan M.E."/>
            <person name="Pukkila P.J."/>
        </authorList>
    </citation>
    <scope>NUCLEOTIDE SEQUENCE [LARGE SCALE GENOMIC DNA]</scope>
    <source>
        <strain evidence="2">Okayama-7 / 130 / ATCC MYA-4618 / FGSC 9003</strain>
    </source>
</reference>